<comment type="similarity">
    <text evidence="1">Belongs to the UPF0047 family.</text>
</comment>
<keyword evidence="3" id="KW-1185">Reference proteome</keyword>
<organism evidence="2 3">
    <name type="scientific">Legionella beliardensis</name>
    <dbReference type="NCBI Taxonomy" id="91822"/>
    <lineage>
        <taxon>Bacteria</taxon>
        <taxon>Pseudomonadati</taxon>
        <taxon>Pseudomonadota</taxon>
        <taxon>Gammaproteobacteria</taxon>
        <taxon>Legionellales</taxon>
        <taxon>Legionellaceae</taxon>
        <taxon>Legionella</taxon>
    </lineage>
</organism>
<dbReference type="PANTHER" id="PTHR30615">
    <property type="entry name" value="UNCHARACTERIZED PROTEIN YJBQ-RELATED"/>
    <property type="match status" value="1"/>
</dbReference>
<evidence type="ECO:0000313" key="3">
    <source>
        <dbReference type="Proteomes" id="UP000254968"/>
    </source>
</evidence>
<dbReference type="PIRSF" id="PIRSF004681">
    <property type="entry name" value="UCP004681"/>
    <property type="match status" value="1"/>
</dbReference>
<accession>A0A378I2L9</accession>
<dbReference type="InterPro" id="IPR001602">
    <property type="entry name" value="UPF0047_YjbQ-like"/>
</dbReference>
<gene>
    <name evidence="2" type="ORF">NCTC13315_01951</name>
</gene>
<dbReference type="SUPFAM" id="SSF111038">
    <property type="entry name" value="YjbQ-like"/>
    <property type="match status" value="1"/>
</dbReference>
<dbReference type="Proteomes" id="UP000254968">
    <property type="component" value="Unassembled WGS sequence"/>
</dbReference>
<dbReference type="Pfam" id="PF01894">
    <property type="entry name" value="YjbQ"/>
    <property type="match status" value="1"/>
</dbReference>
<dbReference type="PANTHER" id="PTHR30615:SF8">
    <property type="entry name" value="UPF0047 PROTEIN C4A8.02C"/>
    <property type="match status" value="1"/>
</dbReference>
<name>A0A378I2L9_9GAMM</name>
<dbReference type="Gene3D" id="2.60.120.460">
    <property type="entry name" value="YjbQ-like"/>
    <property type="match status" value="1"/>
</dbReference>
<protein>
    <submittedName>
        <fullName evidence="2">Uncharacterized conserved protein</fullName>
    </submittedName>
</protein>
<dbReference type="NCBIfam" id="TIGR00149">
    <property type="entry name" value="TIGR00149_YjbQ"/>
    <property type="match status" value="1"/>
</dbReference>
<evidence type="ECO:0000256" key="1">
    <source>
        <dbReference type="ARBA" id="ARBA00005534"/>
    </source>
</evidence>
<dbReference type="InterPro" id="IPR035917">
    <property type="entry name" value="YjbQ-like_sf"/>
</dbReference>
<sequence length="151" mass="16519">MAGLVMAEQVPFYGQIKCSLSPLPRGIHLITDNIKTSLAKLPTLQVGLVHLFLQHTSASLLISENASDEVPLDLETHLNRLVPEDDQLYLHTIEGSDDMPGHIKNALLGSSLTIPITQGKMALGQWQGIFLCEHRNAATARHIIITLQGLQ</sequence>
<reference evidence="2 3" key="1">
    <citation type="submission" date="2018-06" db="EMBL/GenBank/DDBJ databases">
        <authorList>
            <consortium name="Pathogen Informatics"/>
            <person name="Doyle S."/>
        </authorList>
    </citation>
    <scope>NUCLEOTIDE SEQUENCE [LARGE SCALE GENOMIC DNA]</scope>
    <source>
        <strain evidence="2 3">NCTC13315</strain>
    </source>
</reference>
<proteinExistence type="inferred from homology"/>
<dbReference type="AlphaFoldDB" id="A0A378I2L9"/>
<dbReference type="EMBL" id="UGNV01000001">
    <property type="protein sequence ID" value="STX29408.1"/>
    <property type="molecule type" value="Genomic_DNA"/>
</dbReference>
<evidence type="ECO:0000313" key="2">
    <source>
        <dbReference type="EMBL" id="STX29408.1"/>
    </source>
</evidence>